<accession>A0ACB8EF89</accession>
<proteinExistence type="predicted"/>
<gene>
    <name evidence="1" type="ORF">K3G42_002461</name>
</gene>
<evidence type="ECO:0000313" key="1">
    <source>
        <dbReference type="EMBL" id="KAH7991170.1"/>
    </source>
</evidence>
<comment type="caution">
    <text evidence="1">The sequence shown here is derived from an EMBL/GenBank/DDBJ whole genome shotgun (WGS) entry which is preliminary data.</text>
</comment>
<keyword evidence="2" id="KW-1185">Reference proteome</keyword>
<organism evidence="1 2">
    <name type="scientific">Sphaerodactylus townsendi</name>
    <dbReference type="NCBI Taxonomy" id="933632"/>
    <lineage>
        <taxon>Eukaryota</taxon>
        <taxon>Metazoa</taxon>
        <taxon>Chordata</taxon>
        <taxon>Craniata</taxon>
        <taxon>Vertebrata</taxon>
        <taxon>Euteleostomi</taxon>
        <taxon>Lepidosauria</taxon>
        <taxon>Squamata</taxon>
        <taxon>Bifurcata</taxon>
        <taxon>Gekkota</taxon>
        <taxon>Sphaerodactylidae</taxon>
        <taxon>Sphaerodactylus</taxon>
    </lineage>
</organism>
<sequence>MIPQAEPQYLGIAKLLLHFRFTWIGLFAPDTSSGERFISTVTPVLTRSDICVVFSQRVIGLSLLYIGKIYKGLYRVTSLSRQKRVRVFLYYGDLHFLADLTFGLKQIERRVKPKMGKIWITVALSDLSFGLTNNAFDFQQIHGSLSFLIQTKRRPNSIGFLTYEMDSAIEEFGRKAFRCLSFKKSLSSWTECRQKEKVQPPPQQVVERTLSQDSYSIYNTLQAMGHALHAAYIFLSSQMTTVGRGRSVLHRLQSWQLHAFLRSFRFYNTSMDEVYLDHNGELAANFDIVNWVVFPNKSIAKKHVGSLERDASKELKFSIDQKSIVWPRQFNQVGDV</sequence>
<protein>
    <submittedName>
        <fullName evidence="1">Uncharacterized protein</fullName>
    </submittedName>
</protein>
<evidence type="ECO:0000313" key="2">
    <source>
        <dbReference type="Proteomes" id="UP000827872"/>
    </source>
</evidence>
<name>A0ACB8EF89_9SAUR</name>
<dbReference type="EMBL" id="CM037616">
    <property type="protein sequence ID" value="KAH7991170.1"/>
    <property type="molecule type" value="Genomic_DNA"/>
</dbReference>
<reference evidence="1" key="1">
    <citation type="submission" date="2021-08" db="EMBL/GenBank/DDBJ databases">
        <title>The first chromosome-level gecko genome reveals the dynamic sex chromosomes of Neotropical dwarf geckos (Sphaerodactylidae: Sphaerodactylus).</title>
        <authorList>
            <person name="Pinto B.J."/>
            <person name="Keating S.E."/>
            <person name="Gamble T."/>
        </authorList>
    </citation>
    <scope>NUCLEOTIDE SEQUENCE</scope>
    <source>
        <strain evidence="1">TG3544</strain>
    </source>
</reference>
<dbReference type="Proteomes" id="UP000827872">
    <property type="component" value="Linkage Group LG03"/>
</dbReference>